<dbReference type="EMBL" id="CAEZYQ010000009">
    <property type="protein sequence ID" value="CAB4741974.1"/>
    <property type="molecule type" value="Genomic_DNA"/>
</dbReference>
<reference evidence="2" key="1">
    <citation type="submission" date="2020-05" db="EMBL/GenBank/DDBJ databases">
        <authorList>
            <person name="Chiriac C."/>
            <person name="Salcher M."/>
            <person name="Ghai R."/>
            <person name="Kavagutti S V."/>
        </authorList>
    </citation>
    <scope>NUCLEOTIDE SEQUENCE</scope>
</reference>
<gene>
    <name evidence="2" type="ORF">UFOPK2761_01336</name>
</gene>
<dbReference type="Pfam" id="PF10825">
    <property type="entry name" value="DUF2752"/>
    <property type="match status" value="1"/>
</dbReference>
<protein>
    <submittedName>
        <fullName evidence="2">Unannotated protein</fullName>
    </submittedName>
</protein>
<dbReference type="AlphaFoldDB" id="A0A6J6T4S7"/>
<accession>A0A6J6T4S7</accession>
<feature type="transmembrane region" description="Helical" evidence="1">
    <location>
        <begin position="19"/>
        <end position="36"/>
    </location>
</feature>
<evidence type="ECO:0000256" key="1">
    <source>
        <dbReference type="SAM" id="Phobius"/>
    </source>
</evidence>
<organism evidence="2">
    <name type="scientific">freshwater metagenome</name>
    <dbReference type="NCBI Taxonomy" id="449393"/>
    <lineage>
        <taxon>unclassified sequences</taxon>
        <taxon>metagenomes</taxon>
        <taxon>ecological metagenomes</taxon>
    </lineage>
</organism>
<keyword evidence="1" id="KW-1133">Transmembrane helix</keyword>
<evidence type="ECO:0000313" key="2">
    <source>
        <dbReference type="EMBL" id="CAB4741974.1"/>
    </source>
</evidence>
<keyword evidence="1" id="KW-0472">Membrane</keyword>
<feature type="transmembrane region" description="Helical" evidence="1">
    <location>
        <begin position="82"/>
        <end position="101"/>
    </location>
</feature>
<name>A0A6J6T4S7_9ZZZZ</name>
<sequence length="143" mass="14849">MTALLTPAPAQRRAERVRAPLVTIGALAAATVALHYRDPHVSGSWGFCPSAAIGFWCPGCGGLRAVHDLTDGNLASAASSNLLLVVLAPLAVLALATWLVVRWRGTELRLPRSAVLVGGGVLLAATGLFTLLRNTPVAPWLAP</sequence>
<proteinExistence type="predicted"/>
<dbReference type="InterPro" id="IPR021215">
    <property type="entry name" value="DUF2752"/>
</dbReference>
<keyword evidence="1" id="KW-0812">Transmembrane</keyword>
<feature type="transmembrane region" description="Helical" evidence="1">
    <location>
        <begin position="113"/>
        <end position="132"/>
    </location>
</feature>